<name>A0A0H1RH48_9HYPH</name>
<dbReference type="Pfam" id="PF00174">
    <property type="entry name" value="Oxidored_molyb"/>
    <property type="match status" value="1"/>
</dbReference>
<reference evidence="3 4" key="1">
    <citation type="submission" date="2015-05" db="EMBL/GenBank/DDBJ databases">
        <title>Draft genome sequence of Microvirga vignae strain BR3299, a novel nitrogen fixing bacteria isolated from Brazil semi-aired region.</title>
        <authorList>
            <person name="Zilli J.E."/>
            <person name="Passos S.R."/>
            <person name="Leite J."/>
            <person name="Baldani J.I."/>
            <person name="Xavier G.R."/>
            <person name="Rumjaneck N.G."/>
            <person name="Simoes-Araujo J.L."/>
        </authorList>
    </citation>
    <scope>NUCLEOTIDE SEQUENCE [LARGE SCALE GENOMIC DNA]</scope>
    <source>
        <strain evidence="3 4">BR3299</strain>
    </source>
</reference>
<dbReference type="SUPFAM" id="SSF56524">
    <property type="entry name" value="Oxidoreductase molybdopterin-binding domain"/>
    <property type="match status" value="1"/>
</dbReference>
<dbReference type="AlphaFoldDB" id="A0A0H1RH48"/>
<keyword evidence="1" id="KW-0732">Signal</keyword>
<keyword evidence="4" id="KW-1185">Reference proteome</keyword>
<dbReference type="PATRIC" id="fig|1225564.3.peg.1698"/>
<feature type="chain" id="PRO_5002593157" evidence="1">
    <location>
        <begin position="24"/>
        <end position="169"/>
    </location>
</feature>
<evidence type="ECO:0000313" key="3">
    <source>
        <dbReference type="EMBL" id="KLK94166.1"/>
    </source>
</evidence>
<proteinExistence type="predicted"/>
<accession>A0A0H1RH48</accession>
<dbReference type="STRING" id="1225564.AA309_06125"/>
<dbReference type="Gene3D" id="3.90.420.10">
    <property type="entry name" value="Oxidoreductase, molybdopterin-binding domain"/>
    <property type="match status" value="1"/>
</dbReference>
<evidence type="ECO:0000313" key="4">
    <source>
        <dbReference type="Proteomes" id="UP000035489"/>
    </source>
</evidence>
<sequence>MRNIVRAAIIALIGFSGIGAARAETLPTPKERPILTISGNISATNKGNTAIFDRAMLEALGTVSFETETPWYSETVKFEGVPLAKLMQHVGAKGEHIVVTALNDYSSDIPFADIMKYNVILAMKQNGQYMSVRDKGPLFIVYPFDSDPQLKHQTYYGRSVWQVYKIAVK</sequence>
<protein>
    <submittedName>
        <fullName evidence="3">Oxidoreductase</fullName>
    </submittedName>
</protein>
<dbReference type="EMBL" id="LCYG01000016">
    <property type="protein sequence ID" value="KLK94166.1"/>
    <property type="molecule type" value="Genomic_DNA"/>
</dbReference>
<comment type="caution">
    <text evidence="3">The sequence shown here is derived from an EMBL/GenBank/DDBJ whole genome shotgun (WGS) entry which is preliminary data.</text>
</comment>
<feature type="signal peptide" evidence="1">
    <location>
        <begin position="1"/>
        <end position="23"/>
    </location>
</feature>
<feature type="domain" description="Oxidoreductase molybdopterin-binding" evidence="2">
    <location>
        <begin position="68"/>
        <end position="143"/>
    </location>
</feature>
<evidence type="ECO:0000256" key="1">
    <source>
        <dbReference type="SAM" id="SignalP"/>
    </source>
</evidence>
<evidence type="ECO:0000259" key="2">
    <source>
        <dbReference type="Pfam" id="PF00174"/>
    </source>
</evidence>
<organism evidence="3 4">
    <name type="scientific">Microvirga vignae</name>
    <dbReference type="NCBI Taxonomy" id="1225564"/>
    <lineage>
        <taxon>Bacteria</taxon>
        <taxon>Pseudomonadati</taxon>
        <taxon>Pseudomonadota</taxon>
        <taxon>Alphaproteobacteria</taxon>
        <taxon>Hyphomicrobiales</taxon>
        <taxon>Methylobacteriaceae</taxon>
        <taxon>Microvirga</taxon>
    </lineage>
</organism>
<dbReference type="OrthoDB" id="9798763at2"/>
<dbReference type="Proteomes" id="UP000035489">
    <property type="component" value="Unassembled WGS sequence"/>
</dbReference>
<gene>
    <name evidence="3" type="ORF">AA309_06125</name>
</gene>
<dbReference type="InterPro" id="IPR000572">
    <property type="entry name" value="OxRdtase_Mopterin-bd_dom"/>
</dbReference>
<dbReference type="InterPro" id="IPR036374">
    <property type="entry name" value="OxRdtase_Mopterin-bd_sf"/>
</dbReference>